<sequence>MCKSVNSATSTNTSSLKPGNCKKFHPKFITVLTFTIKRYELITANVNIQFSTIFSINCLNHKEKVLSAVVLERKRINYVIVFVTSFCTSSKYRDKDSLEYLTRADLMLNVLS</sequence>
<evidence type="ECO:0000313" key="1">
    <source>
        <dbReference type="EnsemblMetazoa" id="GAUT051615-PA"/>
    </source>
</evidence>
<dbReference type="AlphaFoldDB" id="A0A1A9VYA7"/>
<reference evidence="1" key="1">
    <citation type="submission" date="2020-05" db="UniProtKB">
        <authorList>
            <consortium name="EnsemblMetazoa"/>
        </authorList>
    </citation>
    <scope>IDENTIFICATION</scope>
    <source>
        <strain evidence="1">TTRI</strain>
    </source>
</reference>
<dbReference type="VEuPathDB" id="VectorBase:GAUT051615"/>
<name>A0A1A9VYA7_GLOAU</name>
<proteinExistence type="predicted"/>
<dbReference type="Proteomes" id="UP000078200">
    <property type="component" value="Unassembled WGS sequence"/>
</dbReference>
<accession>A0A1A9VYA7</accession>
<protein>
    <submittedName>
        <fullName evidence="1">Uncharacterized protein</fullName>
    </submittedName>
</protein>
<evidence type="ECO:0000313" key="2">
    <source>
        <dbReference type="Proteomes" id="UP000078200"/>
    </source>
</evidence>
<organism evidence="1 2">
    <name type="scientific">Glossina austeni</name>
    <name type="common">Savannah tsetse fly</name>
    <dbReference type="NCBI Taxonomy" id="7395"/>
    <lineage>
        <taxon>Eukaryota</taxon>
        <taxon>Metazoa</taxon>
        <taxon>Ecdysozoa</taxon>
        <taxon>Arthropoda</taxon>
        <taxon>Hexapoda</taxon>
        <taxon>Insecta</taxon>
        <taxon>Pterygota</taxon>
        <taxon>Neoptera</taxon>
        <taxon>Endopterygota</taxon>
        <taxon>Diptera</taxon>
        <taxon>Brachycera</taxon>
        <taxon>Muscomorpha</taxon>
        <taxon>Hippoboscoidea</taxon>
        <taxon>Glossinidae</taxon>
        <taxon>Glossina</taxon>
    </lineage>
</organism>
<dbReference type="EnsemblMetazoa" id="GAUT051615-RA">
    <property type="protein sequence ID" value="GAUT051615-PA"/>
    <property type="gene ID" value="GAUT051615"/>
</dbReference>
<keyword evidence="2" id="KW-1185">Reference proteome</keyword>